<evidence type="ECO:0000313" key="2">
    <source>
        <dbReference type="Proteomes" id="UP000265520"/>
    </source>
</evidence>
<accession>A0A392PIL7</accession>
<dbReference type="AlphaFoldDB" id="A0A392PIL7"/>
<dbReference type="EMBL" id="LXQA010077424">
    <property type="protein sequence ID" value="MCI10735.1"/>
    <property type="molecule type" value="Genomic_DNA"/>
</dbReference>
<organism evidence="1 2">
    <name type="scientific">Trifolium medium</name>
    <dbReference type="NCBI Taxonomy" id="97028"/>
    <lineage>
        <taxon>Eukaryota</taxon>
        <taxon>Viridiplantae</taxon>
        <taxon>Streptophyta</taxon>
        <taxon>Embryophyta</taxon>
        <taxon>Tracheophyta</taxon>
        <taxon>Spermatophyta</taxon>
        <taxon>Magnoliopsida</taxon>
        <taxon>eudicotyledons</taxon>
        <taxon>Gunneridae</taxon>
        <taxon>Pentapetalae</taxon>
        <taxon>rosids</taxon>
        <taxon>fabids</taxon>
        <taxon>Fabales</taxon>
        <taxon>Fabaceae</taxon>
        <taxon>Papilionoideae</taxon>
        <taxon>50 kb inversion clade</taxon>
        <taxon>NPAAA clade</taxon>
        <taxon>Hologalegina</taxon>
        <taxon>IRL clade</taxon>
        <taxon>Trifolieae</taxon>
        <taxon>Trifolium</taxon>
    </lineage>
</organism>
<reference evidence="1 2" key="1">
    <citation type="journal article" date="2018" name="Front. Plant Sci.">
        <title>Red Clover (Trifolium pratense) and Zigzag Clover (T. medium) - A Picture of Genomic Similarities and Differences.</title>
        <authorList>
            <person name="Dluhosova J."/>
            <person name="Istvanek J."/>
            <person name="Nedelnik J."/>
            <person name="Repkova J."/>
        </authorList>
    </citation>
    <scope>NUCLEOTIDE SEQUENCE [LARGE SCALE GENOMIC DNA]</scope>
    <source>
        <strain evidence="2">cv. 10/8</strain>
        <tissue evidence="1">Leaf</tissue>
    </source>
</reference>
<keyword evidence="2" id="KW-1185">Reference proteome</keyword>
<feature type="non-terminal residue" evidence="1">
    <location>
        <position position="1"/>
    </location>
</feature>
<gene>
    <name evidence="1" type="ORF">A2U01_0031830</name>
</gene>
<protein>
    <submittedName>
        <fullName evidence="1">Uncharacterized protein</fullName>
    </submittedName>
</protein>
<dbReference type="Proteomes" id="UP000265520">
    <property type="component" value="Unassembled WGS sequence"/>
</dbReference>
<comment type="caution">
    <text evidence="1">The sequence shown here is derived from an EMBL/GenBank/DDBJ whole genome shotgun (WGS) entry which is preliminary data.</text>
</comment>
<evidence type="ECO:0000313" key="1">
    <source>
        <dbReference type="EMBL" id="MCI10735.1"/>
    </source>
</evidence>
<proteinExistence type="predicted"/>
<sequence length="79" mass="8734">WPDSGNLIASGPMDLRSNSDTILELGVGSNPTLQNRLIRIPRKRMPEGEVSSLDIQSHATAYVSQESESSCKVYKFLKI</sequence>
<name>A0A392PIL7_9FABA</name>